<name>A0A6N1NUP4_9VIRU</name>
<organism evidence="1">
    <name type="scientific">Tupanvirus deep ocean</name>
    <dbReference type="NCBI Taxonomy" id="2126984"/>
    <lineage>
        <taxon>Viruses</taxon>
        <taxon>Varidnaviria</taxon>
        <taxon>Bamfordvirae</taxon>
        <taxon>Nucleocytoviricota</taxon>
        <taxon>Megaviricetes</taxon>
        <taxon>Imitervirales</taxon>
        <taxon>Mimiviridae</taxon>
        <taxon>Megamimivirinae</taxon>
        <taxon>Tupanvirus</taxon>
        <taxon>Tupanvirus altamarinense</taxon>
    </lineage>
</organism>
<sequence length="604" mass="69887">MEDNKELITCYKNVKPENKILNILILGGGPTGLFAGYKLLKKGNNITIFEKRKRYTRHNILSLQETTRLDTLSLIPSEIIEELDRESSFSNINANIEKSSKCYKSILKQKPYLMANSRVYYIVLNELESAYEKYFKLCGGNLIRPTNENAFSDIKIDNNIIKYSENGIENTIDMSKFDIVFVNDGANSLYRNIYFNKTSYTENVEDNIMRYGLTENYETVKVSSNINDVKPLSYGLILIYDIDDKEEFQRKFKTQDKLQKKVDFDSVLKLENTENNFMGGLNVKEILVETKKSDIKELKPQNLFRMFVSENYLYISIMVNPKDVGDYAHKIQNQNLIFHEMPTDIQIYIKFALYYYDLSELIDLDSKNITIKMFPLTFSCVKQSCTFIKKNKITAPPVLQRKDSSVGTSIDTILKRRSRLYDSCKNEPKNYYQLVALCGDAMSSGNFHAGIVLNRNLVAVNQMCLLIDEYIDAYPKDENGNLDNNFLRLMFFHGNTLSQKARNEIITKSIENLINFNALDSDDTVFNLSNILSELKEIILCKNCTDKNKLMCKNSAAFVKYIIDNSNNDVLQRILKYLLLPDKYKYNEILENVYNINAIESAFE</sequence>
<proteinExistence type="predicted"/>
<protein>
    <submittedName>
        <fullName evidence="1">Putative ORFan</fullName>
    </submittedName>
</protein>
<accession>A0A6N1NUP4</accession>
<reference evidence="1" key="1">
    <citation type="submission" date="2017-06" db="EMBL/GenBank/DDBJ databases">
        <authorList>
            <person name="Assis F.L."/>
            <person name="Abrahao J.S."/>
            <person name="Silva L."/>
            <person name="Khalil J.B."/>
            <person name="Rodrigues R."/>
            <person name="Silva L.S."/>
            <person name="Boratto P."/>
            <person name="Andrade M."/>
            <person name="Kroon E.G."/>
            <person name="Ribeiro B."/>
            <person name="Bergier I."/>
            <person name="Seligmann H."/>
            <person name="Ghigo E."/>
            <person name="Colson P."/>
            <person name="Levasseur A."/>
            <person name="Raoult D."/>
            <person name="Scola B.L."/>
        </authorList>
    </citation>
    <scope>NUCLEOTIDE SEQUENCE</scope>
    <source>
        <strain evidence="1">Deep ocean</strain>
    </source>
</reference>
<dbReference type="KEGG" id="vg:80516772"/>
<dbReference type="SUPFAM" id="SSF51905">
    <property type="entry name" value="FAD/NAD(P)-binding domain"/>
    <property type="match status" value="1"/>
</dbReference>
<dbReference type="RefSeq" id="YP_010780081.1">
    <property type="nucleotide sequence ID" value="NC_075038.1"/>
</dbReference>
<dbReference type="Gene3D" id="3.50.50.60">
    <property type="entry name" value="FAD/NAD(P)-binding domain"/>
    <property type="match status" value="1"/>
</dbReference>
<dbReference type="InterPro" id="IPR036188">
    <property type="entry name" value="FAD/NAD-bd_sf"/>
</dbReference>
<dbReference type="GeneID" id="80516772"/>
<evidence type="ECO:0000313" key="1">
    <source>
        <dbReference type="EMBL" id="QKU33481.1"/>
    </source>
</evidence>
<dbReference type="EMBL" id="MF405918">
    <property type="protein sequence ID" value="QKU33481.1"/>
    <property type="molecule type" value="Genomic_DNA"/>
</dbReference>
<reference evidence="1" key="2">
    <citation type="journal article" date="2018" name="Nat. Commun.">
        <title>Tailed giant Tupanvirus possesses the most complete translational apparatus of the known virosphere.</title>
        <authorList>
            <person name="Abrahao J."/>
            <person name="Silva L."/>
            <person name="Silva L.S."/>
            <person name="Khalil J.Y.B."/>
            <person name="Rodrigues R."/>
            <person name="Arantes T."/>
            <person name="Assis F."/>
            <person name="Boratto P."/>
            <person name="Andrade M."/>
            <person name="Kroon E.G."/>
            <person name="Ribeiro B."/>
            <person name="Bergier I."/>
            <person name="Seligmann H."/>
            <person name="Ghigo E."/>
            <person name="Colson P."/>
            <person name="Levasseur A."/>
            <person name="Kroemer G."/>
            <person name="Raoult D."/>
            <person name="La Scola B."/>
        </authorList>
    </citation>
    <scope>NUCLEOTIDE SEQUENCE [LARGE SCALE GENOMIC DNA]</scope>
    <source>
        <strain evidence="1">Deep ocean</strain>
    </source>
</reference>